<accession>A0A6C2C2X9</accession>
<dbReference type="AlphaFoldDB" id="A0A6C2C2X9"/>
<sequence>MAEDQTNSNTYHKGKPVDRNTKNFVGIVEYLEHMGHTLKPLGHQGQFTVDDHHSLVITPSKDLWHSFKYSEGGGVKKLMAFLDNITDNNEQNKLLNEIRSERGDGWKPKEYDLTAFESATFNLADHKFNNEAPVDSFNYVTVKPLLSIIYIM</sequence>
<dbReference type="EMBL" id="SDGZ01000028">
    <property type="protein sequence ID" value="TYC47863.1"/>
    <property type="molecule type" value="Genomic_DNA"/>
</dbReference>
<dbReference type="RefSeq" id="WP_148623922.1">
    <property type="nucleotide sequence ID" value="NZ_SDGZ01000028.1"/>
</dbReference>
<dbReference type="Proteomes" id="UP000371977">
    <property type="component" value="Unassembled WGS sequence"/>
</dbReference>
<gene>
    <name evidence="1" type="ORF">ESZ50_10945</name>
</gene>
<organism evidence="1 2">
    <name type="scientific">Weissella muntiaci</name>
    <dbReference type="NCBI Taxonomy" id="2508881"/>
    <lineage>
        <taxon>Bacteria</taxon>
        <taxon>Bacillati</taxon>
        <taxon>Bacillota</taxon>
        <taxon>Bacilli</taxon>
        <taxon>Lactobacillales</taxon>
        <taxon>Lactobacillaceae</taxon>
        <taxon>Weissella</taxon>
    </lineage>
</organism>
<dbReference type="OrthoDB" id="9803716at2"/>
<dbReference type="SUPFAM" id="SSF57783">
    <property type="entry name" value="Zinc beta-ribbon"/>
    <property type="match status" value="1"/>
</dbReference>
<comment type="caution">
    <text evidence="1">The sequence shown here is derived from an EMBL/GenBank/DDBJ whole genome shotgun (WGS) entry which is preliminary data.</text>
</comment>
<reference evidence="1 2" key="1">
    <citation type="submission" date="2019-01" db="EMBL/GenBank/DDBJ databases">
        <title>Weissella sp. nov., a novel lactic acid bacterium isolated from animal feces.</title>
        <authorList>
            <person name="Wang L.-T."/>
        </authorList>
    </citation>
    <scope>NUCLEOTIDE SEQUENCE [LARGE SCALE GENOMIC DNA]</scope>
    <source>
        <strain evidence="1 2">8H-2</strain>
    </source>
</reference>
<evidence type="ECO:0000313" key="1">
    <source>
        <dbReference type="EMBL" id="TYC47863.1"/>
    </source>
</evidence>
<keyword evidence="2" id="KW-1185">Reference proteome</keyword>
<evidence type="ECO:0000313" key="2">
    <source>
        <dbReference type="Proteomes" id="UP000371977"/>
    </source>
</evidence>
<protein>
    <submittedName>
        <fullName evidence="1">Uncharacterized protein</fullName>
    </submittedName>
</protein>
<name>A0A6C2C2X9_9LACO</name>
<proteinExistence type="predicted"/>